<gene>
    <name evidence="2" type="ORF">CEK71_13660</name>
</gene>
<dbReference type="RefSeq" id="WP_088619907.1">
    <property type="nucleotide sequence ID" value="NZ_CP022129.1"/>
</dbReference>
<dbReference type="KEGG" id="mpsy:CEK71_13660"/>
<proteinExistence type="predicted"/>
<evidence type="ECO:0000313" key="3">
    <source>
        <dbReference type="Proteomes" id="UP000197019"/>
    </source>
</evidence>
<dbReference type="Pfam" id="PF11684">
    <property type="entry name" value="DUF3280"/>
    <property type="match status" value="1"/>
</dbReference>
<name>A0A1Z4C0H9_9GAMM</name>
<feature type="chain" id="PRO_5013278042" evidence="1">
    <location>
        <begin position="23"/>
        <end position="167"/>
    </location>
</feature>
<protein>
    <submittedName>
        <fullName evidence="2">DUF2380 domain-containing protein</fullName>
    </submittedName>
</protein>
<dbReference type="Proteomes" id="UP000197019">
    <property type="component" value="Chromosome"/>
</dbReference>
<accession>A0A1Z4C0H9</accession>
<dbReference type="AlphaFoldDB" id="A0A1Z4C0H9"/>
<dbReference type="InterPro" id="IPR021698">
    <property type="entry name" value="DUF3280"/>
</dbReference>
<keyword evidence="3" id="KW-1185">Reference proteome</keyword>
<keyword evidence="1" id="KW-0732">Signal</keyword>
<organism evidence="2 3">
    <name type="scientific">Methylovulum psychrotolerans</name>
    <dbReference type="NCBI Taxonomy" id="1704499"/>
    <lineage>
        <taxon>Bacteria</taxon>
        <taxon>Pseudomonadati</taxon>
        <taxon>Pseudomonadota</taxon>
        <taxon>Gammaproteobacteria</taxon>
        <taxon>Methylococcales</taxon>
        <taxon>Methylococcaceae</taxon>
        <taxon>Methylovulum</taxon>
    </lineage>
</organism>
<reference evidence="2 3" key="1">
    <citation type="submission" date="2017-06" db="EMBL/GenBank/DDBJ databases">
        <title>Genome Sequencing of the methanotroph Methylovulum psychrotolerants str. HV10-M2 isolated from a high-altitude environment.</title>
        <authorList>
            <person name="Mateos-Rivera A."/>
        </authorList>
    </citation>
    <scope>NUCLEOTIDE SEQUENCE [LARGE SCALE GENOMIC DNA]</scope>
    <source>
        <strain evidence="2 3">HV10_M2</strain>
    </source>
</reference>
<sequence>MKPFTVAAIFWAVSALFSPCSAANQRIAVLAFELDDISSLPNTPQEQQRTAGFRPLLEAALQQADNAYDVVTISPERQAAANGGFGYLFHFSDLAAQLGHQDNADWVIVGQHSKPSFLYSYLKVHIVNAKTQTLAASVDIELKGSHPSVSEHAVSALAKKISAIIGK</sequence>
<feature type="signal peptide" evidence="1">
    <location>
        <begin position="1"/>
        <end position="22"/>
    </location>
</feature>
<evidence type="ECO:0000256" key="1">
    <source>
        <dbReference type="SAM" id="SignalP"/>
    </source>
</evidence>
<evidence type="ECO:0000313" key="2">
    <source>
        <dbReference type="EMBL" id="ASF47035.1"/>
    </source>
</evidence>
<dbReference type="OrthoDB" id="5567749at2"/>
<dbReference type="EMBL" id="CP022129">
    <property type="protein sequence ID" value="ASF47035.1"/>
    <property type="molecule type" value="Genomic_DNA"/>
</dbReference>